<dbReference type="Proteomes" id="UP000187209">
    <property type="component" value="Unassembled WGS sequence"/>
</dbReference>
<dbReference type="AlphaFoldDB" id="A0A1R2CK04"/>
<dbReference type="PANTHER" id="PTHR10177">
    <property type="entry name" value="CYCLINS"/>
    <property type="match status" value="1"/>
</dbReference>
<accession>A0A1R2CK04</accession>
<evidence type="ECO:0000313" key="8">
    <source>
        <dbReference type="Proteomes" id="UP000187209"/>
    </source>
</evidence>
<dbReference type="GO" id="GO:0051301">
    <property type="term" value="P:cell division"/>
    <property type="evidence" value="ECO:0007669"/>
    <property type="project" value="UniProtKB-KW"/>
</dbReference>
<feature type="domain" description="Cyclin C-terminal" evidence="6">
    <location>
        <begin position="186"/>
        <end position="303"/>
    </location>
</feature>
<evidence type="ECO:0000313" key="7">
    <source>
        <dbReference type="EMBL" id="OMJ89348.1"/>
    </source>
</evidence>
<dbReference type="CDD" id="cd20507">
    <property type="entry name" value="CYCLIN_CCNB1-like_rpt1"/>
    <property type="match status" value="1"/>
</dbReference>
<name>A0A1R2CK04_9CILI</name>
<dbReference type="GO" id="GO:0044772">
    <property type="term" value="P:mitotic cell cycle phase transition"/>
    <property type="evidence" value="ECO:0007669"/>
    <property type="project" value="InterPro"/>
</dbReference>
<comment type="caution">
    <text evidence="7">The sequence shown here is derived from an EMBL/GenBank/DDBJ whole genome shotgun (WGS) entry which is preliminary data.</text>
</comment>
<evidence type="ECO:0000259" key="5">
    <source>
        <dbReference type="SMART" id="SM00385"/>
    </source>
</evidence>
<feature type="domain" description="Cyclin-like" evidence="5">
    <location>
        <begin position="190"/>
        <end position="272"/>
    </location>
</feature>
<keyword evidence="8" id="KW-1185">Reference proteome</keyword>
<dbReference type="InterPro" id="IPR048258">
    <property type="entry name" value="Cyclins_cyclin-box"/>
</dbReference>
<dbReference type="Pfam" id="PF02984">
    <property type="entry name" value="Cyclin_C"/>
    <property type="match status" value="1"/>
</dbReference>
<proteinExistence type="inferred from homology"/>
<organism evidence="7 8">
    <name type="scientific">Stentor coeruleus</name>
    <dbReference type="NCBI Taxonomy" id="5963"/>
    <lineage>
        <taxon>Eukaryota</taxon>
        <taxon>Sar</taxon>
        <taxon>Alveolata</taxon>
        <taxon>Ciliophora</taxon>
        <taxon>Postciliodesmatophora</taxon>
        <taxon>Heterotrichea</taxon>
        <taxon>Heterotrichida</taxon>
        <taxon>Stentoridae</taxon>
        <taxon>Stentor</taxon>
    </lineage>
</organism>
<dbReference type="InterPro" id="IPR013763">
    <property type="entry name" value="Cyclin-like_dom"/>
</dbReference>
<dbReference type="InterPro" id="IPR046965">
    <property type="entry name" value="Cyclin_A/B-like"/>
</dbReference>
<dbReference type="SMART" id="SM00385">
    <property type="entry name" value="CYCLIN"/>
    <property type="match status" value="2"/>
</dbReference>
<keyword evidence="2 4" id="KW-0195">Cyclin</keyword>
<keyword evidence="1" id="KW-0132">Cell division</keyword>
<dbReference type="OrthoDB" id="5590282at2759"/>
<dbReference type="SUPFAM" id="SSF47954">
    <property type="entry name" value="Cyclin-like"/>
    <property type="match status" value="2"/>
</dbReference>
<comment type="similarity">
    <text evidence="4">Belongs to the cyclin family.</text>
</comment>
<keyword evidence="3" id="KW-0131">Cell cycle</keyword>
<dbReference type="InterPro" id="IPR006671">
    <property type="entry name" value="Cyclin_N"/>
</dbReference>
<dbReference type="FunFam" id="1.10.472.10:FF:000001">
    <property type="entry name" value="G2/mitotic-specific cyclin"/>
    <property type="match status" value="1"/>
</dbReference>
<dbReference type="InterPro" id="IPR004367">
    <property type="entry name" value="Cyclin_C-dom"/>
</dbReference>
<gene>
    <name evidence="7" type="ORF">SteCoe_8553</name>
</gene>
<dbReference type="InterPro" id="IPR039361">
    <property type="entry name" value="Cyclin"/>
</dbReference>
<evidence type="ECO:0000259" key="6">
    <source>
        <dbReference type="SMART" id="SM01332"/>
    </source>
</evidence>
<dbReference type="EMBL" id="MPUH01000128">
    <property type="protein sequence ID" value="OMJ89348.1"/>
    <property type="molecule type" value="Genomic_DNA"/>
</dbReference>
<feature type="domain" description="Cyclin-like" evidence="5">
    <location>
        <begin position="93"/>
        <end position="177"/>
    </location>
</feature>
<reference evidence="7 8" key="1">
    <citation type="submission" date="2016-11" db="EMBL/GenBank/DDBJ databases">
        <title>The macronuclear genome of Stentor coeruleus: a giant cell with tiny introns.</title>
        <authorList>
            <person name="Slabodnick M."/>
            <person name="Ruby J.G."/>
            <person name="Reiff S.B."/>
            <person name="Swart E.C."/>
            <person name="Gosai S."/>
            <person name="Prabakaran S."/>
            <person name="Witkowska E."/>
            <person name="Larue G.E."/>
            <person name="Fisher S."/>
            <person name="Freeman R.M."/>
            <person name="Gunawardena J."/>
            <person name="Chu W."/>
            <person name="Stover N.A."/>
            <person name="Gregory B.D."/>
            <person name="Nowacki M."/>
            <person name="Derisi J."/>
            <person name="Roy S.W."/>
            <person name="Marshall W.F."/>
            <person name="Sood P."/>
        </authorList>
    </citation>
    <scope>NUCLEOTIDE SEQUENCE [LARGE SCALE GENOMIC DNA]</scope>
    <source>
        <strain evidence="7">WM001</strain>
    </source>
</reference>
<evidence type="ECO:0000256" key="4">
    <source>
        <dbReference type="RuleBase" id="RU000383"/>
    </source>
</evidence>
<evidence type="ECO:0000256" key="2">
    <source>
        <dbReference type="ARBA" id="ARBA00023127"/>
    </source>
</evidence>
<dbReference type="SMART" id="SM01332">
    <property type="entry name" value="Cyclin_C"/>
    <property type="match status" value="1"/>
</dbReference>
<dbReference type="Gene3D" id="1.10.472.10">
    <property type="entry name" value="Cyclin-like"/>
    <property type="match status" value="2"/>
</dbReference>
<dbReference type="PIRSF" id="PIRSF001771">
    <property type="entry name" value="Cyclin_A_B_D_E"/>
    <property type="match status" value="1"/>
</dbReference>
<protein>
    <submittedName>
        <fullName evidence="7">Uncharacterized protein</fullName>
    </submittedName>
</protein>
<dbReference type="Pfam" id="PF00134">
    <property type="entry name" value="Cyclin_N"/>
    <property type="match status" value="1"/>
</dbReference>
<dbReference type="PROSITE" id="PS00292">
    <property type="entry name" value="CYCLINS"/>
    <property type="match status" value="1"/>
</dbReference>
<evidence type="ECO:0000256" key="1">
    <source>
        <dbReference type="ARBA" id="ARBA00022618"/>
    </source>
</evidence>
<evidence type="ECO:0000256" key="3">
    <source>
        <dbReference type="ARBA" id="ARBA00023306"/>
    </source>
</evidence>
<sequence>MSTVLQQEIENKENIPLENKPRPSIPRDRIFGNDLTKALSYSREFSNDPQLIDYYSDEIYQHLKSIESLHHAKFGFMKNQLDLTEKMRSILLDWLVEIHHKFKLTTETLFLTVNLIDRYLEKVPISKSRLQLIGVSAFLIASKYEDIYPPEIKDLVYITDNAFTKKEILQMEIEILKKLEYNITVPSAFRFLERLSRVVRCSEEQYALSRYLQELALIDYKMIKYSYSNLAAAAIYLMFKIKNIKPEWTADLRRASGYMEEQLKACARDMCMLFQNTNKSSLRGVKNKFSSAQFLHVANTPIL</sequence>
<dbReference type="GO" id="GO:0016538">
    <property type="term" value="F:cyclin-dependent protein serine/threonine kinase regulator activity"/>
    <property type="evidence" value="ECO:0007669"/>
    <property type="project" value="InterPro"/>
</dbReference>
<dbReference type="InterPro" id="IPR036915">
    <property type="entry name" value="Cyclin-like_sf"/>
</dbReference>